<evidence type="ECO:0000313" key="8">
    <source>
        <dbReference type="Proteomes" id="UP000677515"/>
    </source>
</evidence>
<dbReference type="InterPro" id="IPR050306">
    <property type="entry name" value="PfkB_Carbo_kinase"/>
</dbReference>
<dbReference type="InterPro" id="IPR029056">
    <property type="entry name" value="Ribokinase-like"/>
</dbReference>
<dbReference type="NCBIfam" id="NF006957">
    <property type="entry name" value="PRK09434.1"/>
    <property type="match status" value="1"/>
</dbReference>
<gene>
    <name evidence="7" type="ORF">ERHA53_18640</name>
</gene>
<dbReference type="InterPro" id="IPR002173">
    <property type="entry name" value="Carboh/pur_kinase_PfkB_CS"/>
</dbReference>
<reference evidence="7 8" key="1">
    <citation type="submission" date="2021-01" db="EMBL/GenBank/DDBJ databases">
        <title>Complete genome sequence of Erwinia rhapontici MAFF 311153.</title>
        <authorList>
            <person name="Morohoshi T."/>
            <person name="Someya N."/>
        </authorList>
    </citation>
    <scope>NUCLEOTIDE SEQUENCE [LARGE SCALE GENOMIC DNA]</scope>
    <source>
        <strain evidence="7 8">MAFF 311153</strain>
    </source>
</reference>
<keyword evidence="4 7" id="KW-0418">Kinase</keyword>
<keyword evidence="3" id="KW-0547">Nucleotide-binding</keyword>
<evidence type="ECO:0000256" key="2">
    <source>
        <dbReference type="ARBA" id="ARBA00022679"/>
    </source>
</evidence>
<name>A0ABM7MZA2_ERWRD</name>
<dbReference type="EMBL" id="AP024329">
    <property type="protein sequence ID" value="BCQ34521.1"/>
    <property type="molecule type" value="Genomic_DNA"/>
</dbReference>
<dbReference type="Proteomes" id="UP000677515">
    <property type="component" value="Chromosome"/>
</dbReference>
<protein>
    <submittedName>
        <fullName evidence="7">Aminoimidazole riboside kinase</fullName>
    </submittedName>
</protein>
<evidence type="ECO:0000256" key="4">
    <source>
        <dbReference type="ARBA" id="ARBA00022777"/>
    </source>
</evidence>
<feature type="domain" description="Carbohydrate kinase PfkB" evidence="6">
    <location>
        <begin position="20"/>
        <end position="295"/>
    </location>
</feature>
<dbReference type="CDD" id="cd01167">
    <property type="entry name" value="bac_FRK"/>
    <property type="match status" value="1"/>
</dbReference>
<proteinExistence type="inferred from homology"/>
<dbReference type="SUPFAM" id="SSF53613">
    <property type="entry name" value="Ribokinase-like"/>
    <property type="match status" value="1"/>
</dbReference>
<dbReference type="PANTHER" id="PTHR43085:SF1">
    <property type="entry name" value="PSEUDOURIDINE KINASE-RELATED"/>
    <property type="match status" value="1"/>
</dbReference>
<dbReference type="Gene3D" id="3.40.1190.20">
    <property type="match status" value="1"/>
</dbReference>
<dbReference type="PANTHER" id="PTHR43085">
    <property type="entry name" value="HEXOKINASE FAMILY MEMBER"/>
    <property type="match status" value="1"/>
</dbReference>
<evidence type="ECO:0000256" key="1">
    <source>
        <dbReference type="ARBA" id="ARBA00010688"/>
    </source>
</evidence>
<evidence type="ECO:0000313" key="7">
    <source>
        <dbReference type="EMBL" id="BCQ34521.1"/>
    </source>
</evidence>
<evidence type="ECO:0000259" key="6">
    <source>
        <dbReference type="Pfam" id="PF00294"/>
    </source>
</evidence>
<keyword evidence="5" id="KW-0067">ATP-binding</keyword>
<keyword evidence="2" id="KW-0808">Transferase</keyword>
<accession>A0ABM7MZA2</accession>
<dbReference type="InterPro" id="IPR011611">
    <property type="entry name" value="PfkB_dom"/>
</dbReference>
<dbReference type="Pfam" id="PF00294">
    <property type="entry name" value="PfkB"/>
    <property type="match status" value="1"/>
</dbReference>
<evidence type="ECO:0000256" key="5">
    <source>
        <dbReference type="ARBA" id="ARBA00022840"/>
    </source>
</evidence>
<dbReference type="PROSITE" id="PS00584">
    <property type="entry name" value="PFKB_KINASES_2"/>
    <property type="match status" value="1"/>
</dbReference>
<evidence type="ECO:0000256" key="3">
    <source>
        <dbReference type="ARBA" id="ARBA00022741"/>
    </source>
</evidence>
<keyword evidence="8" id="KW-1185">Reference proteome</keyword>
<sequence length="333" mass="36123">MKIWTLGDAVVDLMPEGMMQYTACAGGAPVNVAVGAAQLGCDCGFIGRVGDDPFGHFLQDTLAEKNVDTQHMQFDAEHRTSTVVVSLGENSDRSFTFLVNPSADQFLSSTNLPDFGNDILHFCSLALVAVDCRETLVRAVDQIKQRGGMLSFDLNLREQMWPDPMIMSDTVRHFAREADILKLSEEELYWLAGTNHHENALSLLMEYPSCLKVVTRGVNGADVLWQGKFVRVSAFEVESLDTTGAGDGFMAGLLASIAQGNPLDDLIQLEKAITQASACGALATTQKGALTALPDKQGVKQFIDAENMLSFHVHTPQLQGLKTANSDGLRAVR</sequence>
<dbReference type="GO" id="GO:0016301">
    <property type="term" value="F:kinase activity"/>
    <property type="evidence" value="ECO:0007669"/>
    <property type="project" value="UniProtKB-KW"/>
</dbReference>
<comment type="similarity">
    <text evidence="1">Belongs to the carbohydrate kinase PfkB family.</text>
</comment>
<organism evidence="7 8">
    <name type="scientific">Erwinia rhapontici</name>
    <name type="common">Pectobacterium rhapontici</name>
    <dbReference type="NCBI Taxonomy" id="55212"/>
    <lineage>
        <taxon>Bacteria</taxon>
        <taxon>Pseudomonadati</taxon>
        <taxon>Pseudomonadota</taxon>
        <taxon>Gammaproteobacteria</taxon>
        <taxon>Enterobacterales</taxon>
        <taxon>Erwiniaceae</taxon>
        <taxon>Erwinia</taxon>
    </lineage>
</organism>
<dbReference type="RefSeq" id="WP_212816008.1">
    <property type="nucleotide sequence ID" value="NZ_AP024329.1"/>
</dbReference>